<evidence type="ECO:0000313" key="7">
    <source>
        <dbReference type="Proteomes" id="UP000187001"/>
    </source>
</evidence>
<organism evidence="6 7">
    <name type="scientific">Mycolicibacterium fortuitum</name>
    <name type="common">Mycobacterium fortuitum</name>
    <dbReference type="NCBI Taxonomy" id="1766"/>
    <lineage>
        <taxon>Bacteria</taxon>
        <taxon>Bacillati</taxon>
        <taxon>Actinomycetota</taxon>
        <taxon>Actinomycetes</taxon>
        <taxon>Mycobacteriales</taxon>
        <taxon>Mycobacteriaceae</taxon>
        <taxon>Mycolicibacterium</taxon>
    </lineage>
</organism>
<evidence type="ECO:0000256" key="4">
    <source>
        <dbReference type="ARBA" id="ARBA00023136"/>
    </source>
</evidence>
<dbReference type="InterPro" id="IPR032808">
    <property type="entry name" value="DoxX"/>
</dbReference>
<dbReference type="AlphaFoldDB" id="A0ABD6QUB9"/>
<keyword evidence="2 5" id="KW-0812">Transmembrane</keyword>
<keyword evidence="4 5" id="KW-0472">Membrane</keyword>
<evidence type="ECO:0000256" key="5">
    <source>
        <dbReference type="SAM" id="Phobius"/>
    </source>
</evidence>
<accession>A0ABD6QUB9</accession>
<evidence type="ECO:0008006" key="8">
    <source>
        <dbReference type="Google" id="ProtNLM"/>
    </source>
</evidence>
<dbReference type="EMBL" id="MBER01000011">
    <property type="protein sequence ID" value="OMC51728.1"/>
    <property type="molecule type" value="Genomic_DNA"/>
</dbReference>
<sequence length="116" mass="11609">MGTAQGVVAAIALVANGFSGIAALFRLPAILPGMAKAAVPQSWLIFPIGTAKTAGALGLMAGPVWPPVGWAAAAGLVLFFVCAICTHVLARDYSAQFALAIGFLALITGTLGLSLT</sequence>
<feature type="transmembrane region" description="Helical" evidence="5">
    <location>
        <begin position="97"/>
        <end position="115"/>
    </location>
</feature>
<dbReference type="GO" id="GO:0016020">
    <property type="term" value="C:membrane"/>
    <property type="evidence" value="ECO:0007669"/>
    <property type="project" value="UniProtKB-SubCell"/>
</dbReference>
<name>A0ABD6QUB9_MYCFO</name>
<comment type="subcellular location">
    <subcellularLocation>
        <location evidence="1">Membrane</location>
        <topology evidence="1">Multi-pass membrane protein</topology>
    </subcellularLocation>
</comment>
<evidence type="ECO:0000256" key="3">
    <source>
        <dbReference type="ARBA" id="ARBA00022989"/>
    </source>
</evidence>
<evidence type="ECO:0000256" key="1">
    <source>
        <dbReference type="ARBA" id="ARBA00004141"/>
    </source>
</evidence>
<gene>
    <name evidence="6" type="ORF">A5742_18070</name>
</gene>
<keyword evidence="3 5" id="KW-1133">Transmembrane helix</keyword>
<reference evidence="6 7" key="1">
    <citation type="submission" date="2016-07" db="EMBL/GenBank/DDBJ databases">
        <authorList>
            <person name="Sutton G."/>
            <person name="Brinkac L."/>
            <person name="Sanka R."/>
            <person name="Adams M."/>
            <person name="Lau E."/>
            <person name="Kumar A."/>
            <person name="Macaden R."/>
        </authorList>
    </citation>
    <scope>NUCLEOTIDE SEQUENCE [LARGE SCALE GENOMIC DNA]</scope>
    <source>
        <strain evidence="6 7">GA-0871</strain>
    </source>
</reference>
<dbReference type="RefSeq" id="WP_065020057.1">
    <property type="nucleotide sequence ID" value="NZ_CP060409.1"/>
</dbReference>
<feature type="transmembrane region" description="Helical" evidence="5">
    <location>
        <begin position="68"/>
        <end position="90"/>
    </location>
</feature>
<feature type="transmembrane region" description="Helical" evidence="5">
    <location>
        <begin position="6"/>
        <end position="31"/>
    </location>
</feature>
<dbReference type="Pfam" id="PF13564">
    <property type="entry name" value="DoxX_2"/>
    <property type="match status" value="1"/>
</dbReference>
<proteinExistence type="predicted"/>
<protein>
    <recommendedName>
        <fullName evidence="8">DoxX family protein</fullName>
    </recommendedName>
</protein>
<dbReference type="Proteomes" id="UP000187001">
    <property type="component" value="Unassembled WGS sequence"/>
</dbReference>
<comment type="caution">
    <text evidence="6">The sequence shown here is derived from an EMBL/GenBank/DDBJ whole genome shotgun (WGS) entry which is preliminary data.</text>
</comment>
<evidence type="ECO:0000313" key="6">
    <source>
        <dbReference type="EMBL" id="OMC51728.1"/>
    </source>
</evidence>
<evidence type="ECO:0000256" key="2">
    <source>
        <dbReference type="ARBA" id="ARBA00022692"/>
    </source>
</evidence>